<dbReference type="CDD" id="cd00082">
    <property type="entry name" value="HisKA"/>
    <property type="match status" value="1"/>
</dbReference>
<dbReference type="PANTHER" id="PTHR43719:SF28">
    <property type="entry name" value="PEROXIDE STRESS-ACTIVATED HISTIDINE KINASE MAK1-RELATED"/>
    <property type="match status" value="1"/>
</dbReference>
<dbReference type="EMBL" id="CAJJDM010000040">
    <property type="protein sequence ID" value="CAD8068038.1"/>
    <property type="molecule type" value="Genomic_DNA"/>
</dbReference>
<dbReference type="Pfam" id="PF00512">
    <property type="entry name" value="HisKA"/>
    <property type="match status" value="1"/>
</dbReference>
<keyword evidence="4" id="KW-1133">Transmembrane helix</keyword>
<sequence length="903" mass="103953">MKNVYLRVFIQLTYFIMVLIIKIVNDNPEYFQVVFSIVLTFLSLPLNKYISNYAEHSQLICKSLWQVLNLFCLGSVDMGLKNDGFLSRFQYFWLGLTIQLDVDTILPHKIVRVGFLLVVIASVNLTTFYLILDSSQIGLICGEILYTLILIYQLFVEKTMKNQHKQSTSKKPSSRSFTEKLDSPQPQILDEESNHVQILSLGQQLHHQQQQQPQREASIREQIEYQNSFYKTLFNQFPEGIIIINDQNKIEYHNNQVRTLLGRKPISEDLIPKKLYELKNYSSKFQFGEQAQFDKMFAALNKKLKSNSHEFQQQLNEENSLIKDCFVPLDEQTYYNYYEYELSKAETLSQEIEKALQDKNGTPSPYQRQLSCHSQRTQKGQEIIKFGKEVKMLCMIEESNERIPNEIHEDQSDDEDSAGLLIQITIKAYTYENKRNVLLMIRDVSLFNQYKVLQQQNTNKSKMLSYVAHELRNPLGAICAISAQLLTKYSQDKETSKKYLKPLKSSAESISRLANDLLDLAQLKAGKFKLTFQEFALKNLIFDAIAMMTFNVGAKNLQLSLKYDKKIPGLIKSDQQRIQQIILNLINNSTKFTKTGGIKVEAKLLQPKLIEISVEDTGVGLQPEDIKKLFQPFGKLEDSKHLNTQGVGLGLMISNVLAQKLSGGDVGLQVESKGLGQGTRFIFKILDQNETKSSVHQSQDTKYFGRKESNLSIVRVKKRDQLTIQPMSASLYRAKVISEQKIEENESTIYQFQCDDDNFQEDPVQESYDNCACPRILIVDDEPINLMILGYQLKNLKYLYKQAKSGQEALDFLKGWQNTQEYCCNWIRCVIIDIQMPMMDGYQTSKLIRMLEKEKQMNKCAIIGCSGFSDEETKKLGFESGMDYFLSKPVTQGELQTILNQCC</sequence>
<feature type="transmembrane region" description="Helical" evidence="4">
    <location>
        <begin position="113"/>
        <end position="131"/>
    </location>
</feature>
<evidence type="ECO:0000259" key="6">
    <source>
        <dbReference type="PROSITE" id="PS50110"/>
    </source>
</evidence>
<feature type="domain" description="Histidine kinase" evidence="5">
    <location>
        <begin position="466"/>
        <end position="689"/>
    </location>
</feature>
<dbReference type="OMA" id="CACPRIL"/>
<feature type="transmembrane region" description="Helical" evidence="4">
    <location>
        <begin position="5"/>
        <end position="24"/>
    </location>
</feature>
<organism evidence="7 8">
    <name type="scientific">Paramecium primaurelia</name>
    <dbReference type="NCBI Taxonomy" id="5886"/>
    <lineage>
        <taxon>Eukaryota</taxon>
        <taxon>Sar</taxon>
        <taxon>Alveolata</taxon>
        <taxon>Ciliophora</taxon>
        <taxon>Intramacronucleata</taxon>
        <taxon>Oligohymenophorea</taxon>
        <taxon>Peniculida</taxon>
        <taxon>Parameciidae</taxon>
        <taxon>Paramecium</taxon>
    </lineage>
</organism>
<keyword evidence="4" id="KW-0812">Transmembrane</keyword>
<proteinExistence type="predicted"/>
<dbReference type="CDD" id="cd17546">
    <property type="entry name" value="REC_hyHK_CKI1_RcsC-like"/>
    <property type="match status" value="1"/>
</dbReference>
<dbReference type="InterPro" id="IPR050956">
    <property type="entry name" value="2C_system_His_kinase"/>
</dbReference>
<evidence type="ECO:0000256" key="4">
    <source>
        <dbReference type="SAM" id="Phobius"/>
    </source>
</evidence>
<name>A0A8S1LIJ0_PARPR</name>
<gene>
    <name evidence="7" type="ORF">PPRIM_AZ9-3.1.T0410292</name>
</gene>
<dbReference type="Pfam" id="PF13188">
    <property type="entry name" value="PAS_8"/>
    <property type="match status" value="1"/>
</dbReference>
<dbReference type="GO" id="GO:0000155">
    <property type="term" value="F:phosphorelay sensor kinase activity"/>
    <property type="evidence" value="ECO:0007669"/>
    <property type="project" value="InterPro"/>
</dbReference>
<dbReference type="PROSITE" id="PS50110">
    <property type="entry name" value="RESPONSE_REGULATORY"/>
    <property type="match status" value="1"/>
</dbReference>
<accession>A0A8S1LIJ0</accession>
<evidence type="ECO:0000259" key="5">
    <source>
        <dbReference type="PROSITE" id="PS50109"/>
    </source>
</evidence>
<reference evidence="7" key="1">
    <citation type="submission" date="2021-01" db="EMBL/GenBank/DDBJ databases">
        <authorList>
            <consortium name="Genoscope - CEA"/>
            <person name="William W."/>
        </authorList>
    </citation>
    <scope>NUCLEOTIDE SEQUENCE</scope>
</reference>
<dbReference type="InterPro" id="IPR003661">
    <property type="entry name" value="HisK_dim/P_dom"/>
</dbReference>
<evidence type="ECO:0000256" key="2">
    <source>
        <dbReference type="PROSITE-ProRule" id="PRU00169"/>
    </source>
</evidence>
<evidence type="ECO:0000313" key="7">
    <source>
        <dbReference type="EMBL" id="CAD8068038.1"/>
    </source>
</evidence>
<dbReference type="InterPro" id="IPR001789">
    <property type="entry name" value="Sig_transdc_resp-reg_receiver"/>
</dbReference>
<evidence type="ECO:0000313" key="8">
    <source>
        <dbReference type="Proteomes" id="UP000688137"/>
    </source>
</evidence>
<feature type="transmembrane region" description="Helical" evidence="4">
    <location>
        <begin position="137"/>
        <end position="156"/>
    </location>
</feature>
<feature type="domain" description="Response regulatory" evidence="6">
    <location>
        <begin position="775"/>
        <end position="903"/>
    </location>
</feature>
<keyword evidence="8" id="KW-1185">Reference proteome</keyword>
<dbReference type="InterPro" id="IPR005467">
    <property type="entry name" value="His_kinase_dom"/>
</dbReference>
<dbReference type="AlphaFoldDB" id="A0A8S1LIJ0"/>
<dbReference type="Proteomes" id="UP000688137">
    <property type="component" value="Unassembled WGS sequence"/>
</dbReference>
<dbReference type="SMART" id="SM00448">
    <property type="entry name" value="REC"/>
    <property type="match status" value="1"/>
</dbReference>
<dbReference type="PANTHER" id="PTHR43719">
    <property type="entry name" value="TWO-COMPONENT HISTIDINE KINASE"/>
    <property type="match status" value="1"/>
</dbReference>
<dbReference type="Pfam" id="PF02518">
    <property type="entry name" value="HATPase_c"/>
    <property type="match status" value="1"/>
</dbReference>
<feature type="region of interest" description="Disordered" evidence="3">
    <location>
        <begin position="165"/>
        <end position="184"/>
    </location>
</feature>
<dbReference type="SMART" id="SM00387">
    <property type="entry name" value="HATPase_c"/>
    <property type="match status" value="1"/>
</dbReference>
<dbReference type="Pfam" id="PF00072">
    <property type="entry name" value="Response_reg"/>
    <property type="match status" value="1"/>
</dbReference>
<evidence type="ECO:0000256" key="1">
    <source>
        <dbReference type="ARBA" id="ARBA00022553"/>
    </source>
</evidence>
<keyword evidence="1 2" id="KW-0597">Phosphoprotein</keyword>
<dbReference type="PROSITE" id="PS50109">
    <property type="entry name" value="HIS_KIN"/>
    <property type="match status" value="1"/>
</dbReference>
<dbReference type="InterPro" id="IPR000014">
    <property type="entry name" value="PAS"/>
</dbReference>
<feature type="modified residue" description="4-aspartylphosphate" evidence="2">
    <location>
        <position position="833"/>
    </location>
</feature>
<evidence type="ECO:0000256" key="3">
    <source>
        <dbReference type="SAM" id="MobiDB-lite"/>
    </source>
</evidence>
<dbReference type="SMART" id="SM00388">
    <property type="entry name" value="HisKA"/>
    <property type="match status" value="1"/>
</dbReference>
<dbReference type="InterPro" id="IPR003594">
    <property type="entry name" value="HATPase_dom"/>
</dbReference>
<keyword evidence="4" id="KW-0472">Membrane</keyword>
<comment type="caution">
    <text evidence="7">The sequence shown here is derived from an EMBL/GenBank/DDBJ whole genome shotgun (WGS) entry which is preliminary data.</text>
</comment>
<protein>
    <submittedName>
        <fullName evidence="7">Uncharacterized protein</fullName>
    </submittedName>
</protein>